<dbReference type="PRINTS" id="PR00117">
    <property type="entry name" value="BARNASE"/>
</dbReference>
<dbReference type="Gene3D" id="3.10.450.30">
    <property type="entry name" value="Microbial ribonucleases"/>
    <property type="match status" value="1"/>
</dbReference>
<evidence type="ECO:0000256" key="6">
    <source>
        <dbReference type="ARBA" id="ARBA00022801"/>
    </source>
</evidence>
<protein>
    <recommendedName>
        <fullName evidence="3">Ribonuclease</fullName>
    </recommendedName>
</protein>
<name>A0A0F0G8V9_PAEPO</name>
<dbReference type="GO" id="GO:0016787">
    <property type="term" value="F:hydrolase activity"/>
    <property type="evidence" value="ECO:0007669"/>
    <property type="project" value="UniProtKB-KW"/>
</dbReference>
<gene>
    <name evidence="7" type="ORF">NCTC10343_03683</name>
</gene>
<sequence>MNVKKYLGVLLFILVTILFTGCSLQTVSLKDSTHSSSVLTQFDEVAKYISEHNDLPGNYITKKEARKLGWEPSEGNLEKVAPGKSIGGDVFRNREGLLPEKKGRIWYEADINYSGGTRGSDRILYSNDGLIYKTTDHYRTFEQLKE</sequence>
<dbReference type="PROSITE" id="PS51257">
    <property type="entry name" value="PROKAR_LIPOPROTEIN"/>
    <property type="match status" value="1"/>
</dbReference>
<organism evidence="7 8">
    <name type="scientific">Paenibacillus polymyxa</name>
    <name type="common">Bacillus polymyxa</name>
    <dbReference type="NCBI Taxonomy" id="1406"/>
    <lineage>
        <taxon>Bacteria</taxon>
        <taxon>Bacillati</taxon>
        <taxon>Bacillota</taxon>
        <taxon>Bacilli</taxon>
        <taxon>Bacillales</taxon>
        <taxon>Paenibacillaceae</taxon>
        <taxon>Paenibacillus</taxon>
    </lineage>
</organism>
<evidence type="ECO:0000313" key="7">
    <source>
        <dbReference type="EMBL" id="SUA70804.1"/>
    </source>
</evidence>
<dbReference type="GeneID" id="93347020"/>
<accession>A0A0F0G8V9</accession>
<dbReference type="InterPro" id="IPR016191">
    <property type="entry name" value="Ribonuclease/ribotoxin"/>
</dbReference>
<dbReference type="AlphaFoldDB" id="A0A0F0G8V9"/>
<dbReference type="GO" id="GO:0003723">
    <property type="term" value="F:RNA binding"/>
    <property type="evidence" value="ECO:0007669"/>
    <property type="project" value="InterPro"/>
</dbReference>
<evidence type="ECO:0000256" key="2">
    <source>
        <dbReference type="ARBA" id="ARBA00009006"/>
    </source>
</evidence>
<dbReference type="InterPro" id="IPR001887">
    <property type="entry name" value="Barnase"/>
</dbReference>
<comment type="subcellular location">
    <subcellularLocation>
        <location evidence="1">Secreted</location>
    </subcellularLocation>
</comment>
<dbReference type="GO" id="GO:0005576">
    <property type="term" value="C:extracellular region"/>
    <property type="evidence" value="ECO:0007669"/>
    <property type="project" value="UniProtKB-SubCell"/>
</dbReference>
<dbReference type="EMBL" id="UGSC01000001">
    <property type="protein sequence ID" value="SUA70804.1"/>
    <property type="molecule type" value="Genomic_DNA"/>
</dbReference>
<evidence type="ECO:0000256" key="3">
    <source>
        <dbReference type="ARBA" id="ARBA00022214"/>
    </source>
</evidence>
<evidence type="ECO:0000256" key="1">
    <source>
        <dbReference type="ARBA" id="ARBA00004613"/>
    </source>
</evidence>
<keyword evidence="5" id="KW-0540">Nuclease</keyword>
<evidence type="ECO:0000256" key="5">
    <source>
        <dbReference type="ARBA" id="ARBA00022722"/>
    </source>
</evidence>
<dbReference type="InterPro" id="IPR000026">
    <property type="entry name" value="N1-like"/>
</dbReference>
<dbReference type="SUPFAM" id="SSF53933">
    <property type="entry name" value="Microbial ribonucleases"/>
    <property type="match status" value="1"/>
</dbReference>
<dbReference type="GO" id="GO:0004521">
    <property type="term" value="F:RNA endonuclease activity"/>
    <property type="evidence" value="ECO:0007669"/>
    <property type="project" value="InterPro"/>
</dbReference>
<evidence type="ECO:0000256" key="4">
    <source>
        <dbReference type="ARBA" id="ARBA00022525"/>
    </source>
</evidence>
<keyword evidence="6 7" id="KW-0378">Hydrolase</keyword>
<dbReference type="RefSeq" id="WP_017428096.1">
    <property type="nucleotide sequence ID" value="NZ_CP009909.1"/>
</dbReference>
<evidence type="ECO:0000313" key="8">
    <source>
        <dbReference type="Proteomes" id="UP000254400"/>
    </source>
</evidence>
<dbReference type="Pfam" id="PF00545">
    <property type="entry name" value="Ribonuclease"/>
    <property type="match status" value="1"/>
</dbReference>
<keyword evidence="4" id="KW-0964">Secreted</keyword>
<comment type="similarity">
    <text evidence="2">Belongs to the ribonuclease N1/T1 family.</text>
</comment>
<dbReference type="Proteomes" id="UP000254400">
    <property type="component" value="Unassembled WGS sequence"/>
</dbReference>
<reference evidence="7 8" key="1">
    <citation type="submission" date="2018-06" db="EMBL/GenBank/DDBJ databases">
        <authorList>
            <consortium name="Pathogen Informatics"/>
            <person name="Doyle S."/>
        </authorList>
    </citation>
    <scope>NUCLEOTIDE SEQUENCE [LARGE SCALE GENOMIC DNA]</scope>
    <source>
        <strain evidence="7 8">NCTC10343</strain>
    </source>
</reference>
<proteinExistence type="inferred from homology"/>